<dbReference type="InterPro" id="IPR011990">
    <property type="entry name" value="TPR-like_helical_dom_sf"/>
</dbReference>
<organism evidence="1 2">
    <name type="scientific">Candidatus Scalindua japonica</name>
    <dbReference type="NCBI Taxonomy" id="1284222"/>
    <lineage>
        <taxon>Bacteria</taxon>
        <taxon>Pseudomonadati</taxon>
        <taxon>Planctomycetota</taxon>
        <taxon>Candidatus Brocadiia</taxon>
        <taxon>Candidatus Brocadiales</taxon>
        <taxon>Candidatus Scalinduaceae</taxon>
        <taxon>Candidatus Scalindua</taxon>
    </lineage>
</organism>
<sequence>MINWVLTKISTLKKRIIQFPYNSINWMDIAFYYAIIGQIRKAKRSVDVAVSLSPNNRFVLRSAVRFYLHIGEVDKALYIIKKSYLVSIDPWITSVEIALTQRFGLKSKYYKKGIQLLTSRNYSNFCLSELNCTIGTLQYNSGSNRKAKKYIVDSLIDPNENVLTQAEWLLPNINIPITNRPNLKFLSEANTRKYFLESKFKESLSSALDWIKFQPFCTGASSFGSYIASVCLEEYGTAIDISKKALITSPGDPTLINNLAHALCLDGQISEASEVIGNIDITKVTPLDKYIITATNGLICYNIGEAEKGFQLYSDSVEFFKKNNDRGRIAIALYYWGKAEIHCDKTRGEKILNESEALSKELNLVEILNKF</sequence>
<proteinExistence type="predicted"/>
<protein>
    <submittedName>
        <fullName evidence="1">Uncharacterized protein</fullName>
    </submittedName>
</protein>
<accession>A0A286U2Y8</accession>
<dbReference type="Gene3D" id="1.25.40.10">
    <property type="entry name" value="Tetratricopeptide repeat domain"/>
    <property type="match status" value="1"/>
</dbReference>
<dbReference type="AlphaFoldDB" id="A0A286U2Y8"/>
<dbReference type="Proteomes" id="UP000218542">
    <property type="component" value="Unassembled WGS sequence"/>
</dbReference>
<comment type="caution">
    <text evidence="1">The sequence shown here is derived from an EMBL/GenBank/DDBJ whole genome shotgun (WGS) entry which is preliminary data.</text>
</comment>
<evidence type="ECO:0000313" key="1">
    <source>
        <dbReference type="EMBL" id="GAX62503.1"/>
    </source>
</evidence>
<dbReference type="EMBL" id="BAOS01000034">
    <property type="protein sequence ID" value="GAX62503.1"/>
    <property type="molecule type" value="Genomic_DNA"/>
</dbReference>
<gene>
    <name evidence="1" type="ORF">SCALIN_C34_0054</name>
</gene>
<evidence type="ECO:0000313" key="2">
    <source>
        <dbReference type="Proteomes" id="UP000218542"/>
    </source>
</evidence>
<keyword evidence="2" id="KW-1185">Reference proteome</keyword>
<name>A0A286U2Y8_9BACT</name>
<dbReference type="SUPFAM" id="SSF48452">
    <property type="entry name" value="TPR-like"/>
    <property type="match status" value="1"/>
</dbReference>
<reference evidence="2" key="1">
    <citation type="journal article" date="2017" name="Environ. Microbiol. Rep.">
        <title>Genetic Diversity of Marine Anaerobic Ammonium-Oxidizing Bacteria as Revealed by Genomic and Proteomic Analyses of 'Candidatus Scalindua japonica'.</title>
        <authorList>
            <person name="Oshiki M."/>
            <person name="Mizuto K."/>
            <person name="Kimura Z."/>
            <person name="Kindaichi T."/>
            <person name="Satoh H."/>
            <person name="Okabe S."/>
        </authorList>
    </citation>
    <scope>NUCLEOTIDE SEQUENCE [LARGE SCALE GENOMIC DNA]</scope>
    <source>
        <strain evidence="2">husup-a2</strain>
    </source>
</reference>